<dbReference type="OMA" id="NTRNFGT"/>
<evidence type="ECO:0000313" key="1">
    <source>
        <dbReference type="EMBL" id="CAD8065383.1"/>
    </source>
</evidence>
<accession>A0A8S1LJ67</accession>
<dbReference type="EMBL" id="CAJJDM010000036">
    <property type="protein sequence ID" value="CAD8065383.1"/>
    <property type="molecule type" value="Genomic_DNA"/>
</dbReference>
<gene>
    <name evidence="1" type="ORF">PPRIM_AZ9-3.1.T0370244</name>
</gene>
<reference evidence="1" key="1">
    <citation type="submission" date="2021-01" db="EMBL/GenBank/DDBJ databases">
        <authorList>
            <consortium name="Genoscope - CEA"/>
            <person name="William W."/>
        </authorList>
    </citation>
    <scope>NUCLEOTIDE SEQUENCE</scope>
</reference>
<organism evidence="1 2">
    <name type="scientific">Paramecium primaurelia</name>
    <dbReference type="NCBI Taxonomy" id="5886"/>
    <lineage>
        <taxon>Eukaryota</taxon>
        <taxon>Sar</taxon>
        <taxon>Alveolata</taxon>
        <taxon>Ciliophora</taxon>
        <taxon>Intramacronucleata</taxon>
        <taxon>Oligohymenophorea</taxon>
        <taxon>Peniculida</taxon>
        <taxon>Parameciidae</taxon>
        <taxon>Paramecium</taxon>
    </lineage>
</organism>
<comment type="caution">
    <text evidence="1">The sequence shown here is derived from an EMBL/GenBank/DDBJ whole genome shotgun (WGS) entry which is preliminary data.</text>
</comment>
<dbReference type="Proteomes" id="UP000688137">
    <property type="component" value="Unassembled WGS sequence"/>
</dbReference>
<protein>
    <submittedName>
        <fullName evidence="1">Uncharacterized protein</fullName>
    </submittedName>
</protein>
<proteinExistence type="predicted"/>
<dbReference type="AlphaFoldDB" id="A0A8S1LJ67"/>
<keyword evidence="2" id="KW-1185">Reference proteome</keyword>
<name>A0A8S1LJ67_PARPR</name>
<evidence type="ECO:0000313" key="2">
    <source>
        <dbReference type="Proteomes" id="UP000688137"/>
    </source>
</evidence>
<sequence>MNNHSTQIDILPKLITNQQKLLDPIHIRNTQQRHSQNESKILPHIERKSMLQGNSKQIGVQRFMYSFDYNTRNFGTSCDRGFQGLSSYHLSQKFGHLGTKLQSVDKNIVADLTDGEDVEEIKKDERLFYKKIYKYNQMPVLALIKSFEIDWIKEKDDQVNRKLSKSLILNFFTALQILNTHQDFIEFFMKHLQLLELNTVTLKQKGLHQLKTKVNKFKNEEFPASYLIISNQSGQGYFKINFPKIEIYFQEYQYVQTIQLSPMKLYELVNNNFFQIAEIVSEINVDFTILKQKLLQQIEYKAKVEQKIEEKMKPQMHNSDQIQLANKIESQQKVLVTKPTIPDVAIIISEKKSEFPEKILNKRMIKCVAQKDEKNYLCVDFLPIQFIIKEKVSQKTIKLYSPTFKEFNEFLTQLGSKHVKQIIDEYLITTFDLKPEDFDYKEFKKGTQISFSFPTFSELNLEITEEHLNNGLLSVFVKEIEINNKDLQIIMEPCTFGIYNQITCMTEKRNCTSKELTNILQKKYQVKFQLI</sequence>